<dbReference type="EMBL" id="UOGD01000457">
    <property type="protein sequence ID" value="VAX29607.1"/>
    <property type="molecule type" value="Genomic_DNA"/>
</dbReference>
<gene>
    <name evidence="2" type="ORF">MNBD_IGNAVI01-1746</name>
</gene>
<keyword evidence="1" id="KW-1133">Transmembrane helix</keyword>
<feature type="transmembrane region" description="Helical" evidence="1">
    <location>
        <begin position="6"/>
        <end position="27"/>
    </location>
</feature>
<name>A0A3B1DLP4_9ZZZZ</name>
<accession>A0A3B1DLP4</accession>
<dbReference type="Gene3D" id="2.60.120.260">
    <property type="entry name" value="Galactose-binding domain-like"/>
    <property type="match status" value="1"/>
</dbReference>
<evidence type="ECO:0000256" key="1">
    <source>
        <dbReference type="SAM" id="Phobius"/>
    </source>
</evidence>
<reference evidence="2" key="1">
    <citation type="submission" date="2018-06" db="EMBL/GenBank/DDBJ databases">
        <authorList>
            <person name="Zhirakovskaya E."/>
        </authorList>
    </citation>
    <scope>NUCLEOTIDE SEQUENCE</scope>
</reference>
<organism evidence="2">
    <name type="scientific">hydrothermal vent metagenome</name>
    <dbReference type="NCBI Taxonomy" id="652676"/>
    <lineage>
        <taxon>unclassified sequences</taxon>
        <taxon>metagenomes</taxon>
        <taxon>ecological metagenomes</taxon>
    </lineage>
</organism>
<keyword evidence="1" id="KW-0472">Membrane</keyword>
<proteinExistence type="predicted"/>
<evidence type="ECO:0000313" key="2">
    <source>
        <dbReference type="EMBL" id="VAX29607.1"/>
    </source>
</evidence>
<dbReference type="InterPro" id="IPR008979">
    <property type="entry name" value="Galactose-bd-like_sf"/>
</dbReference>
<protein>
    <recommendedName>
        <fullName evidence="3">F5/8 type C domain-containing protein</fullName>
    </recommendedName>
</protein>
<keyword evidence="1" id="KW-0812">Transmembrane</keyword>
<dbReference type="AlphaFoldDB" id="A0A3B1DLP4"/>
<sequence length="228" mass="25723">MIKRNLIYSIFGIVIMLFTVVSTQSIFAQNSKEKLVPLKIELPKPMFVGTPTNMNIEKLEKPLGKPRPPFMVPEGTKNVALGKSITSTDDMPIIGELELITDGDKEAGEGYFVELGPFTQHITIDLEKEYNIYAIVVWHYHKQARVYYDVIVQVADDADFTKNVKTLFNNDLDNSSGQGKGTDWHYVETAEGKLIDAKGVKARYVRLYSRGNNSNDLNHYIEVAVYGK</sequence>
<dbReference type="Pfam" id="PF22633">
    <property type="entry name" value="F5_F8_type_C_2"/>
    <property type="match status" value="1"/>
</dbReference>
<dbReference type="SUPFAM" id="SSF49785">
    <property type="entry name" value="Galactose-binding domain-like"/>
    <property type="match status" value="1"/>
</dbReference>
<evidence type="ECO:0008006" key="3">
    <source>
        <dbReference type="Google" id="ProtNLM"/>
    </source>
</evidence>